<name>A0A5S9ILU3_UABAM</name>
<feature type="domain" description="SGNH hydrolase-type esterase" evidence="1">
    <location>
        <begin position="91"/>
        <end position="322"/>
    </location>
</feature>
<dbReference type="Proteomes" id="UP000326354">
    <property type="component" value="Chromosome"/>
</dbReference>
<sequence>MNNKRKKWFKIILVMSPLFLLVFTELALRFYMYAMYSVPGKNYGLWRYDETLGAQHQENGYNTLTQTNDHGFRNREDVIKPKPKNALRFIAYGGSTTFCYNLSDEKTWPQQLQKILREKHHRQNQVLNAGAISWSLGHAFARAQKEIPQLQPDFVIIYSGINEETNATTLAAAGIDLSSHVHSKKYGLFSKNLDQNRWAKRNLVIVRLLDYRIKKLFKKPSPKKVSTKILENPLPHVLENYLQVLQNFIRLVNQYNGKVIFVSQACGKKERKRLTLYSTQGLKAAKKLGCTVINAQLFVDEYRGNKMDLFYHTGVHYSAQGATKLAHYIFTRIKNEL</sequence>
<evidence type="ECO:0000313" key="3">
    <source>
        <dbReference type="Proteomes" id="UP000326354"/>
    </source>
</evidence>
<reference evidence="2 3" key="1">
    <citation type="submission" date="2019-08" db="EMBL/GenBank/DDBJ databases">
        <title>Complete genome sequence of Candidatus Uab amorphum.</title>
        <authorList>
            <person name="Shiratori T."/>
            <person name="Suzuki S."/>
            <person name="Kakizawa Y."/>
            <person name="Ishida K."/>
        </authorList>
    </citation>
    <scope>NUCLEOTIDE SEQUENCE [LARGE SCALE GENOMIC DNA]</scope>
    <source>
        <strain evidence="2 3">SRT547</strain>
    </source>
</reference>
<dbReference type="EMBL" id="AP019860">
    <property type="protein sequence ID" value="BBM83901.1"/>
    <property type="molecule type" value="Genomic_DNA"/>
</dbReference>
<evidence type="ECO:0000259" key="1">
    <source>
        <dbReference type="Pfam" id="PF13472"/>
    </source>
</evidence>
<dbReference type="AlphaFoldDB" id="A0A5S9ILU3"/>
<evidence type="ECO:0000313" key="2">
    <source>
        <dbReference type="EMBL" id="BBM83901.1"/>
    </source>
</evidence>
<dbReference type="KEGG" id="uam:UABAM_02256"/>
<dbReference type="Gene3D" id="3.40.50.1110">
    <property type="entry name" value="SGNH hydrolase"/>
    <property type="match status" value="1"/>
</dbReference>
<dbReference type="RefSeq" id="WP_151968082.1">
    <property type="nucleotide sequence ID" value="NZ_AP019860.1"/>
</dbReference>
<proteinExistence type="predicted"/>
<dbReference type="Pfam" id="PF13472">
    <property type="entry name" value="Lipase_GDSL_2"/>
    <property type="match status" value="1"/>
</dbReference>
<keyword evidence="3" id="KW-1185">Reference proteome</keyword>
<dbReference type="GO" id="GO:0016788">
    <property type="term" value="F:hydrolase activity, acting on ester bonds"/>
    <property type="evidence" value="ECO:0007669"/>
    <property type="project" value="UniProtKB-ARBA"/>
</dbReference>
<dbReference type="SUPFAM" id="SSF52266">
    <property type="entry name" value="SGNH hydrolase"/>
    <property type="match status" value="1"/>
</dbReference>
<accession>A0A5S9ILU3</accession>
<gene>
    <name evidence="2" type="ORF">UABAM_02256</name>
</gene>
<protein>
    <recommendedName>
        <fullName evidence="1">SGNH hydrolase-type esterase domain-containing protein</fullName>
    </recommendedName>
</protein>
<organism evidence="2 3">
    <name type="scientific">Uabimicrobium amorphum</name>
    <dbReference type="NCBI Taxonomy" id="2596890"/>
    <lineage>
        <taxon>Bacteria</taxon>
        <taxon>Pseudomonadati</taxon>
        <taxon>Planctomycetota</taxon>
        <taxon>Candidatus Uabimicrobiia</taxon>
        <taxon>Candidatus Uabimicrobiales</taxon>
        <taxon>Candidatus Uabimicrobiaceae</taxon>
        <taxon>Candidatus Uabimicrobium</taxon>
    </lineage>
</organism>
<dbReference type="InterPro" id="IPR013830">
    <property type="entry name" value="SGNH_hydro"/>
</dbReference>
<dbReference type="InterPro" id="IPR036514">
    <property type="entry name" value="SGNH_hydro_sf"/>
</dbReference>
<dbReference type="OrthoDB" id="277306at2"/>